<dbReference type="Proteomes" id="UP000887540">
    <property type="component" value="Unplaced"/>
</dbReference>
<proteinExistence type="predicted"/>
<dbReference type="WBParaSite" id="ACRNAN_scaffold14227.g7314.t1">
    <property type="protein sequence ID" value="ACRNAN_scaffold14227.g7314.t1"/>
    <property type="gene ID" value="ACRNAN_scaffold14227.g7314"/>
</dbReference>
<dbReference type="AlphaFoldDB" id="A0A914CTV7"/>
<protein>
    <submittedName>
        <fullName evidence="2">Uncharacterized protein</fullName>
    </submittedName>
</protein>
<keyword evidence="1" id="KW-1185">Reference proteome</keyword>
<name>A0A914CTV7_9BILA</name>
<sequence>MLIINSTTSTYKLLRELFLGAKWEENMDFVTANNQLNQTLENIPLNELIQNLEQFLKEKQQNALNEPPCYEEKVKLYPA</sequence>
<organism evidence="1 2">
    <name type="scientific">Acrobeloides nanus</name>
    <dbReference type="NCBI Taxonomy" id="290746"/>
    <lineage>
        <taxon>Eukaryota</taxon>
        <taxon>Metazoa</taxon>
        <taxon>Ecdysozoa</taxon>
        <taxon>Nematoda</taxon>
        <taxon>Chromadorea</taxon>
        <taxon>Rhabditida</taxon>
        <taxon>Tylenchina</taxon>
        <taxon>Cephalobomorpha</taxon>
        <taxon>Cephaloboidea</taxon>
        <taxon>Cephalobidae</taxon>
        <taxon>Acrobeloides</taxon>
    </lineage>
</organism>
<evidence type="ECO:0000313" key="2">
    <source>
        <dbReference type="WBParaSite" id="ACRNAN_scaffold14227.g7314.t1"/>
    </source>
</evidence>
<accession>A0A914CTV7</accession>
<evidence type="ECO:0000313" key="1">
    <source>
        <dbReference type="Proteomes" id="UP000887540"/>
    </source>
</evidence>
<reference evidence="2" key="1">
    <citation type="submission" date="2022-11" db="UniProtKB">
        <authorList>
            <consortium name="WormBaseParasite"/>
        </authorList>
    </citation>
    <scope>IDENTIFICATION</scope>
</reference>